<evidence type="ECO:0000313" key="1">
    <source>
        <dbReference type="EMBL" id="GAA4251353.1"/>
    </source>
</evidence>
<dbReference type="PANTHER" id="PTHR43167">
    <property type="entry name" value="PUTATIVE (AFU_ORTHOLOGUE AFUA_6G01830)-RELATED"/>
    <property type="match status" value="1"/>
</dbReference>
<dbReference type="Proteomes" id="UP001500620">
    <property type="component" value="Unassembled WGS sequence"/>
</dbReference>
<gene>
    <name evidence="1" type="ORF">GCM10022255_043640</name>
</gene>
<dbReference type="RefSeq" id="WP_345128960.1">
    <property type="nucleotide sequence ID" value="NZ_BAABAT010000011.1"/>
</dbReference>
<protein>
    <recommendedName>
        <fullName evidence="3">O-methyltransferase</fullName>
    </recommendedName>
</protein>
<dbReference type="InterPro" id="IPR029063">
    <property type="entry name" value="SAM-dependent_MTases_sf"/>
</dbReference>
<accession>A0ABP8DAK8</accession>
<dbReference type="SUPFAM" id="SSF53335">
    <property type="entry name" value="S-adenosyl-L-methionine-dependent methyltransferases"/>
    <property type="match status" value="1"/>
</dbReference>
<evidence type="ECO:0000313" key="2">
    <source>
        <dbReference type="Proteomes" id="UP001500620"/>
    </source>
</evidence>
<dbReference type="EMBL" id="BAABAT010000011">
    <property type="protein sequence ID" value="GAA4251353.1"/>
    <property type="molecule type" value="Genomic_DNA"/>
</dbReference>
<evidence type="ECO:0008006" key="3">
    <source>
        <dbReference type="Google" id="ProtNLM"/>
    </source>
</evidence>
<proteinExistence type="predicted"/>
<organism evidence="1 2">
    <name type="scientific">Dactylosporangium darangshiense</name>
    <dbReference type="NCBI Taxonomy" id="579108"/>
    <lineage>
        <taxon>Bacteria</taxon>
        <taxon>Bacillati</taxon>
        <taxon>Actinomycetota</taxon>
        <taxon>Actinomycetes</taxon>
        <taxon>Micromonosporales</taxon>
        <taxon>Micromonosporaceae</taxon>
        <taxon>Dactylosporangium</taxon>
    </lineage>
</organism>
<keyword evidence="2" id="KW-1185">Reference proteome</keyword>
<dbReference type="CDD" id="cd02440">
    <property type="entry name" value="AdoMet_MTases"/>
    <property type="match status" value="1"/>
</dbReference>
<sequence length="190" mass="19822">MNLVDSAYARAAEGGFELSVEAPVGRLLSTLAAALPPGARVLELGTGVGVGTAWLVSGLLPRTDVSIVSIELDPATAALAAQGEWPDFVELRVGDALELLSQAAAEGGFDLIFADAAGGKSVGLEHTLARLNPRGTLVVDDMREVEGWPEDFKVRQNGVRRTILDHPDLVSVELDHGSGVIIGVRRPPAG</sequence>
<name>A0ABP8DAK8_9ACTN</name>
<comment type="caution">
    <text evidence="1">The sequence shown here is derived from an EMBL/GenBank/DDBJ whole genome shotgun (WGS) entry which is preliminary data.</text>
</comment>
<dbReference type="PANTHER" id="PTHR43167:SF1">
    <property type="entry name" value="PUTATIVE (AFU_ORTHOLOGUE AFUA_6G01830)-RELATED"/>
    <property type="match status" value="1"/>
</dbReference>
<reference evidence="2" key="1">
    <citation type="journal article" date="2019" name="Int. J. Syst. Evol. Microbiol.">
        <title>The Global Catalogue of Microorganisms (GCM) 10K type strain sequencing project: providing services to taxonomists for standard genome sequencing and annotation.</title>
        <authorList>
            <consortium name="The Broad Institute Genomics Platform"/>
            <consortium name="The Broad Institute Genome Sequencing Center for Infectious Disease"/>
            <person name="Wu L."/>
            <person name="Ma J."/>
        </authorList>
    </citation>
    <scope>NUCLEOTIDE SEQUENCE [LARGE SCALE GENOMIC DNA]</scope>
    <source>
        <strain evidence="2">JCM 17441</strain>
    </source>
</reference>
<dbReference type="Gene3D" id="3.40.50.150">
    <property type="entry name" value="Vaccinia Virus protein VP39"/>
    <property type="match status" value="1"/>
</dbReference>
<dbReference type="Pfam" id="PF13578">
    <property type="entry name" value="Methyltransf_24"/>
    <property type="match status" value="1"/>
</dbReference>